<keyword evidence="6" id="KW-0460">Magnesium</keyword>
<dbReference type="GO" id="GO:0005759">
    <property type="term" value="C:mitochondrial matrix"/>
    <property type="evidence" value="ECO:0007669"/>
    <property type="project" value="TreeGrafter"/>
</dbReference>
<reference evidence="8" key="1">
    <citation type="submission" date="2021-03" db="EMBL/GenBank/DDBJ databases">
        <title>Evolutionary innovations through gain and loss of genes in the ectomycorrhizal Boletales.</title>
        <authorList>
            <person name="Wu G."/>
            <person name="Miyauchi S."/>
            <person name="Morin E."/>
            <person name="Yang Z.-L."/>
            <person name="Xu J."/>
            <person name="Martin F.M."/>
        </authorList>
    </citation>
    <scope>NUCLEOTIDE SEQUENCE</scope>
    <source>
        <strain evidence="8">BR01</strain>
    </source>
</reference>
<feature type="binding site" evidence="5">
    <location>
        <position position="482"/>
    </location>
    <ligand>
        <name>substrate</name>
    </ligand>
</feature>
<sequence>MIPRVLHRRLPSSSLADVPSPSTSTRPTPPSSPQSSMPVSLASPTTFLVPRFANISRPYSPRDVALKQGSAPVLPLPASLLADKLFRIFEHASANGLPVHTMGAIDPVQMTQMASHQQVVYLSGWAASSLLTTGSNEVGPDFGDYPYTTVPNQVQRIFRAQQLHDRKHYDERMSASLEVRESMPYVDYLRPIIADADTGHGGPSAVMKLAKLFAESGASAIHLEDQLHGGKKCGHLAGKVLVPPSTHVSRLVATRFALDMLECPMLVIARTDAESGRLLSSSVDPGDHPFILGTTTPGQPLAEALAGALNAADAARIEKAWDAAHPLMTFDDAVKHALQTTPSITNPDSVFEHYKSRVTGKSNSESRTIAKEILGRDIFWDWDLPRTPEGYYRLQSGLAPAISRTLKYAPYADLLWLETSTPDLEVARSFAREIREKTGQRKWMVYNLSPSFNWLGTGFTKDDLRNFIWELGKEGFVLQLISLAGVHSNAVTTAELAERYKTEGMLAYVDLVQRKEKEIGCDVLTHQKWSGANYVDSIIQTVSAGSSSTSAIGKHSTEHAF</sequence>
<evidence type="ECO:0000256" key="6">
    <source>
        <dbReference type="PIRSR" id="PIRSR001362-3"/>
    </source>
</evidence>
<comment type="similarity">
    <text evidence="1 3">Belongs to the isocitrate lyase/PEP mutase superfamily. Isocitrate lyase family.</text>
</comment>
<dbReference type="PANTHER" id="PTHR21631:SF13">
    <property type="entry name" value="MITOCHONDRIAL 2-METHYLISOCITRATE LYASE ICL2"/>
    <property type="match status" value="1"/>
</dbReference>
<feature type="binding site" evidence="5">
    <location>
        <begin position="123"/>
        <end position="125"/>
    </location>
    <ligand>
        <name>substrate</name>
    </ligand>
</feature>
<dbReference type="SUPFAM" id="SSF51621">
    <property type="entry name" value="Phosphoenolpyruvate/pyruvate domain"/>
    <property type="match status" value="1"/>
</dbReference>
<keyword evidence="2 3" id="KW-0456">Lyase</keyword>
<evidence type="ECO:0000256" key="3">
    <source>
        <dbReference type="PIRNR" id="PIRNR001362"/>
    </source>
</evidence>
<dbReference type="Gene3D" id="1.10.10.850">
    <property type="match status" value="1"/>
</dbReference>
<keyword evidence="9" id="KW-1185">Reference proteome</keyword>
<dbReference type="Proteomes" id="UP000683000">
    <property type="component" value="Unassembled WGS sequence"/>
</dbReference>
<dbReference type="PIRSF" id="PIRSF001362">
    <property type="entry name" value="Isocit_lyase"/>
    <property type="match status" value="1"/>
</dbReference>
<name>A0A8I2Z1X7_9AGAM</name>
<dbReference type="InterPro" id="IPR039556">
    <property type="entry name" value="ICL/PEPM"/>
</dbReference>
<dbReference type="GO" id="GO:0046421">
    <property type="term" value="F:methylisocitrate lyase activity"/>
    <property type="evidence" value="ECO:0007669"/>
    <property type="project" value="TreeGrafter"/>
</dbReference>
<evidence type="ECO:0000256" key="4">
    <source>
        <dbReference type="PIRSR" id="PIRSR001362-1"/>
    </source>
</evidence>
<dbReference type="InterPro" id="IPR018523">
    <property type="entry name" value="Isocitrate_lyase_ph_CS"/>
</dbReference>
<dbReference type="Pfam" id="PF00463">
    <property type="entry name" value="ICL"/>
    <property type="match status" value="1"/>
</dbReference>
<feature type="region of interest" description="Disordered" evidence="7">
    <location>
        <begin position="10"/>
        <end position="40"/>
    </location>
</feature>
<accession>A0A8I2Z1X7</accession>
<dbReference type="PANTHER" id="PTHR21631">
    <property type="entry name" value="ISOCITRATE LYASE/MALATE SYNTHASE"/>
    <property type="match status" value="1"/>
</dbReference>
<organism evidence="8 9">
    <name type="scientific">Boletus reticuloceps</name>
    <dbReference type="NCBI Taxonomy" id="495285"/>
    <lineage>
        <taxon>Eukaryota</taxon>
        <taxon>Fungi</taxon>
        <taxon>Dikarya</taxon>
        <taxon>Basidiomycota</taxon>
        <taxon>Agaricomycotina</taxon>
        <taxon>Agaricomycetes</taxon>
        <taxon>Agaricomycetidae</taxon>
        <taxon>Boletales</taxon>
        <taxon>Boletineae</taxon>
        <taxon>Boletaceae</taxon>
        <taxon>Boletoideae</taxon>
        <taxon>Boletus</taxon>
    </lineage>
</organism>
<feature type="binding site" evidence="6">
    <location>
        <position position="195"/>
    </location>
    <ligand>
        <name>Mg(2+)</name>
        <dbReference type="ChEBI" id="CHEBI:18420"/>
    </ligand>
</feature>
<dbReference type="InterPro" id="IPR040442">
    <property type="entry name" value="Pyrv_kinase-like_dom_sf"/>
</dbReference>
<feature type="active site" description="Proton acceptor" evidence="4">
    <location>
        <position position="233"/>
    </location>
</feature>
<proteinExistence type="inferred from homology"/>
<dbReference type="Gene3D" id="3.20.20.60">
    <property type="entry name" value="Phosphoenolpyruvate-binding domains"/>
    <property type="match status" value="1"/>
</dbReference>
<evidence type="ECO:0000313" key="8">
    <source>
        <dbReference type="EMBL" id="KAG6380797.1"/>
    </source>
</evidence>
<keyword evidence="6" id="KW-0479">Metal-binding</keyword>
<dbReference type="GO" id="GO:0004451">
    <property type="term" value="F:isocitrate lyase activity"/>
    <property type="evidence" value="ECO:0007669"/>
    <property type="project" value="InterPro"/>
</dbReference>
<dbReference type="AlphaFoldDB" id="A0A8I2Z1X7"/>
<dbReference type="InterPro" id="IPR015813">
    <property type="entry name" value="Pyrv/PenolPyrv_kinase-like_dom"/>
</dbReference>
<evidence type="ECO:0000256" key="5">
    <source>
        <dbReference type="PIRSR" id="PIRSR001362-2"/>
    </source>
</evidence>
<feature type="binding site" evidence="5">
    <location>
        <position position="270"/>
    </location>
    <ligand>
        <name>substrate</name>
    </ligand>
</feature>
<dbReference type="CDD" id="cd00377">
    <property type="entry name" value="ICL_PEPM"/>
    <property type="match status" value="1"/>
</dbReference>
<dbReference type="EMBL" id="JAGFBS010000002">
    <property type="protein sequence ID" value="KAG6380797.1"/>
    <property type="molecule type" value="Genomic_DNA"/>
</dbReference>
<evidence type="ECO:0000256" key="1">
    <source>
        <dbReference type="ARBA" id="ARBA00005704"/>
    </source>
</evidence>
<feature type="binding site" evidence="5">
    <location>
        <begin position="234"/>
        <end position="235"/>
    </location>
    <ligand>
        <name>substrate</name>
    </ligand>
</feature>
<evidence type="ECO:0000256" key="2">
    <source>
        <dbReference type="ARBA" id="ARBA00023239"/>
    </source>
</evidence>
<evidence type="ECO:0000256" key="7">
    <source>
        <dbReference type="SAM" id="MobiDB-lite"/>
    </source>
</evidence>
<dbReference type="GO" id="GO:0019629">
    <property type="term" value="P:propionate catabolic process, 2-methylcitrate cycle"/>
    <property type="evidence" value="ECO:0007669"/>
    <property type="project" value="TreeGrafter"/>
</dbReference>
<dbReference type="GO" id="GO:0046872">
    <property type="term" value="F:metal ion binding"/>
    <property type="evidence" value="ECO:0007669"/>
    <property type="project" value="UniProtKB-KW"/>
</dbReference>
<dbReference type="PROSITE" id="PS00161">
    <property type="entry name" value="ISOCITRATE_LYASE"/>
    <property type="match status" value="1"/>
</dbReference>
<feature type="binding site" evidence="5">
    <location>
        <begin position="447"/>
        <end position="451"/>
    </location>
    <ligand>
        <name>substrate</name>
    </ligand>
</feature>
<dbReference type="OrthoDB" id="4078635at2759"/>
<evidence type="ECO:0000313" key="9">
    <source>
        <dbReference type="Proteomes" id="UP000683000"/>
    </source>
</evidence>
<comment type="caution">
    <text evidence="8">The sequence shown here is derived from an EMBL/GenBank/DDBJ whole genome shotgun (WGS) entry which is preliminary data.</text>
</comment>
<gene>
    <name evidence="8" type="ORF">JVT61DRAFT_5181</name>
</gene>
<dbReference type="NCBIfam" id="TIGR01346">
    <property type="entry name" value="isocit_lyase"/>
    <property type="match status" value="1"/>
</dbReference>
<dbReference type="InterPro" id="IPR006254">
    <property type="entry name" value="Isocitrate_lyase"/>
</dbReference>
<comment type="cofactor">
    <cofactor evidence="6">
        <name>Mg(2+)</name>
        <dbReference type="ChEBI" id="CHEBI:18420"/>
    </cofactor>
    <text evidence="6">Can also use Mn(2+) ion.</text>
</comment>
<protein>
    <recommendedName>
        <fullName evidence="3">Isocitrate lyase</fullName>
    </recommendedName>
</protein>